<evidence type="ECO:0000313" key="1">
    <source>
        <dbReference type="EMBL" id="GGB42046.1"/>
    </source>
</evidence>
<comment type="caution">
    <text evidence="1">The sequence shown here is derived from an EMBL/GenBank/DDBJ whole genome shotgun (WGS) entry which is preliminary data.</text>
</comment>
<reference evidence="1" key="2">
    <citation type="submission" date="2020-09" db="EMBL/GenBank/DDBJ databases">
        <authorList>
            <person name="Sun Q."/>
            <person name="Zhou Y."/>
        </authorList>
    </citation>
    <scope>NUCLEOTIDE SEQUENCE</scope>
    <source>
        <strain evidence="1">CGMCC 1.15454</strain>
    </source>
</reference>
<dbReference type="Proteomes" id="UP000621492">
    <property type="component" value="Unassembled WGS sequence"/>
</dbReference>
<evidence type="ECO:0000313" key="2">
    <source>
        <dbReference type="Proteomes" id="UP000621492"/>
    </source>
</evidence>
<dbReference type="AlphaFoldDB" id="A0A9W5TX56"/>
<protein>
    <submittedName>
        <fullName evidence="1">Uncharacterized protein</fullName>
    </submittedName>
</protein>
<gene>
    <name evidence="1" type="ORF">GCM10011409_19510</name>
</gene>
<proteinExistence type="predicted"/>
<reference evidence="1" key="1">
    <citation type="journal article" date="2014" name="Int. J. Syst. Evol. Microbiol.">
        <title>Complete genome sequence of Corynebacterium casei LMG S-19264T (=DSM 44701T), isolated from a smear-ripened cheese.</title>
        <authorList>
            <consortium name="US DOE Joint Genome Institute (JGI-PGF)"/>
            <person name="Walter F."/>
            <person name="Albersmeier A."/>
            <person name="Kalinowski J."/>
            <person name="Ruckert C."/>
        </authorList>
    </citation>
    <scope>NUCLEOTIDE SEQUENCE</scope>
    <source>
        <strain evidence="1">CGMCC 1.15454</strain>
    </source>
</reference>
<name>A0A9W5TX56_9BACI</name>
<sequence>MSFLAYQRVPLIPFRQIRFISIRGSEIKEVIKDLTLESKVGFHFF</sequence>
<keyword evidence="2" id="KW-1185">Reference proteome</keyword>
<organism evidence="1 2">
    <name type="scientific">Lentibacillus populi</name>
    <dbReference type="NCBI Taxonomy" id="1827502"/>
    <lineage>
        <taxon>Bacteria</taxon>
        <taxon>Bacillati</taxon>
        <taxon>Bacillota</taxon>
        <taxon>Bacilli</taxon>
        <taxon>Bacillales</taxon>
        <taxon>Bacillaceae</taxon>
        <taxon>Lentibacillus</taxon>
    </lineage>
</organism>
<accession>A0A9W5TX56</accession>
<dbReference type="EMBL" id="BMJD01000012">
    <property type="protein sequence ID" value="GGB42046.1"/>
    <property type="molecule type" value="Genomic_DNA"/>
</dbReference>